<keyword evidence="2" id="KW-0349">Heme</keyword>
<comment type="similarity">
    <text evidence="1 2">Belongs to the cytochrome P450 family.</text>
</comment>
<keyword evidence="2" id="KW-0503">Monooxygenase</keyword>
<dbReference type="EMBL" id="AP019782">
    <property type="protein sequence ID" value="BBL71329.1"/>
    <property type="molecule type" value="Genomic_DNA"/>
</dbReference>
<keyword evidence="2" id="KW-0560">Oxidoreductase</keyword>
<proteinExistence type="inferred from homology"/>
<reference evidence="3" key="1">
    <citation type="submission" date="2019-06" db="EMBL/GenBank/DDBJ databases">
        <title>Complete genome sequence of Methylogaea oryzae strain JCM16910.</title>
        <authorList>
            <person name="Asakawa S."/>
        </authorList>
    </citation>
    <scope>NUCLEOTIDE SEQUENCE</scope>
    <source>
        <strain evidence="3">E10</strain>
    </source>
</reference>
<dbReference type="AlphaFoldDB" id="A0A8D4VRP7"/>
<dbReference type="PANTHER" id="PTHR24305:SF166">
    <property type="entry name" value="CYTOCHROME P450 12A4, MITOCHONDRIAL-RELATED"/>
    <property type="match status" value="1"/>
</dbReference>
<evidence type="ECO:0000313" key="3">
    <source>
        <dbReference type="EMBL" id="BBL71329.1"/>
    </source>
</evidence>
<dbReference type="Proteomes" id="UP000824988">
    <property type="component" value="Chromosome"/>
</dbReference>
<dbReference type="GO" id="GO:0005506">
    <property type="term" value="F:iron ion binding"/>
    <property type="evidence" value="ECO:0007669"/>
    <property type="project" value="InterPro"/>
</dbReference>
<keyword evidence="4" id="KW-1185">Reference proteome</keyword>
<accession>A0A8D4VRP7</accession>
<dbReference type="PROSITE" id="PS00086">
    <property type="entry name" value="CYTOCHROME_P450"/>
    <property type="match status" value="1"/>
</dbReference>
<keyword evidence="2" id="KW-0408">Iron</keyword>
<keyword evidence="2" id="KW-0479">Metal-binding</keyword>
<dbReference type="CDD" id="cd11053">
    <property type="entry name" value="CYP110-like"/>
    <property type="match status" value="1"/>
</dbReference>
<protein>
    <submittedName>
        <fullName evidence="3">Cytochrome P450</fullName>
    </submittedName>
</protein>
<dbReference type="PANTHER" id="PTHR24305">
    <property type="entry name" value="CYTOCHROME P450"/>
    <property type="match status" value="1"/>
</dbReference>
<dbReference type="GO" id="GO:0016705">
    <property type="term" value="F:oxidoreductase activity, acting on paired donors, with incorporation or reduction of molecular oxygen"/>
    <property type="evidence" value="ECO:0007669"/>
    <property type="project" value="InterPro"/>
</dbReference>
<dbReference type="InterPro" id="IPR050121">
    <property type="entry name" value="Cytochrome_P450_monoxygenase"/>
</dbReference>
<dbReference type="InterPro" id="IPR001128">
    <property type="entry name" value="Cyt_P450"/>
</dbReference>
<dbReference type="GO" id="GO:0004497">
    <property type="term" value="F:monooxygenase activity"/>
    <property type="evidence" value="ECO:0007669"/>
    <property type="project" value="UniProtKB-KW"/>
</dbReference>
<name>A0A8D4VRP7_9GAMM</name>
<gene>
    <name evidence="3" type="ORF">MoryE10_19350</name>
</gene>
<dbReference type="RefSeq" id="WP_221046923.1">
    <property type="nucleotide sequence ID" value="NZ_AP019782.1"/>
</dbReference>
<dbReference type="GO" id="GO:0020037">
    <property type="term" value="F:heme binding"/>
    <property type="evidence" value="ECO:0007669"/>
    <property type="project" value="InterPro"/>
</dbReference>
<evidence type="ECO:0000256" key="2">
    <source>
        <dbReference type="RuleBase" id="RU000461"/>
    </source>
</evidence>
<dbReference type="KEGG" id="moz:MoryE10_19350"/>
<organism evidence="3 4">
    <name type="scientific">Methylogaea oryzae</name>
    <dbReference type="NCBI Taxonomy" id="1295382"/>
    <lineage>
        <taxon>Bacteria</taxon>
        <taxon>Pseudomonadati</taxon>
        <taxon>Pseudomonadota</taxon>
        <taxon>Gammaproteobacteria</taxon>
        <taxon>Methylococcales</taxon>
        <taxon>Methylococcaceae</taxon>
        <taxon>Methylogaea</taxon>
    </lineage>
</organism>
<dbReference type="InterPro" id="IPR017972">
    <property type="entry name" value="Cyt_P450_CS"/>
</dbReference>
<sequence length="461" mass="50997">MPKSVQENPAKCPLGPGSLPLHLWSYFRAPLRCYQSLAARYGQPFSVPSPFGGRMAVSGCPAHIEQIYKGRGENYRVVDTASGMTFGENSLGALDGEAHARVRRALMAPILRHPAHAAGLMRDVALAVCAGQSYGESFNMLELARTITLDVTVRTIFGILDEAERRDFIAAIHALRDSISSLAIFVKALRYDLGPWSPWGRFVRARTRCYDLMDKRLATAREQGEDAQNSVLAYWASLRDPDGAPLMSDAQIRDNLLTLSFAGHDTTASALAWGMYWTHVEPGVLAALLDELGDYAKTLDTGLLKRTPYLDAVCWETLRIHPIAPGSIRRLARAMELGGYVVPEDSLVMASTDLVSADPSIYPDPERFRPERFLERNYGPDELIPFGGGERRCPGAAMAFMEMRVVLATLLCRYEFRLCETRPVKPAWANGIRQPETGVRIRMEGLRDTGRPRANADPIAS</sequence>
<evidence type="ECO:0000313" key="4">
    <source>
        <dbReference type="Proteomes" id="UP000824988"/>
    </source>
</evidence>
<dbReference type="Pfam" id="PF00067">
    <property type="entry name" value="p450"/>
    <property type="match status" value="1"/>
</dbReference>
<evidence type="ECO:0000256" key="1">
    <source>
        <dbReference type="ARBA" id="ARBA00010617"/>
    </source>
</evidence>